<protein>
    <submittedName>
        <fullName evidence="1">Uncharacterized protein</fullName>
    </submittedName>
</protein>
<reference evidence="1" key="1">
    <citation type="submission" date="2016-10" db="EMBL/GenBank/DDBJ databases">
        <authorList>
            <person name="Benchimol M."/>
            <person name="Almeida L.G."/>
            <person name="Vasconcelos A.T."/>
            <person name="Perreira-Neves A."/>
            <person name="Rosa I.A."/>
            <person name="Tasca T."/>
            <person name="Bogo M.R."/>
            <person name="de Souza W."/>
        </authorList>
    </citation>
    <scope>NUCLEOTIDE SEQUENCE [LARGE SCALE GENOMIC DNA]</scope>
    <source>
        <strain evidence="1">K</strain>
    </source>
</reference>
<dbReference type="VEuPathDB" id="TrichDB:TRFO_13043"/>
<dbReference type="SUPFAM" id="SSF50978">
    <property type="entry name" value="WD40 repeat-like"/>
    <property type="match status" value="1"/>
</dbReference>
<accession>A0A1J4KZE1</accession>
<gene>
    <name evidence="1" type="ORF">TRFO_13043</name>
</gene>
<comment type="caution">
    <text evidence="1">The sequence shown here is derived from an EMBL/GenBank/DDBJ whole genome shotgun (WGS) entry which is preliminary data.</text>
</comment>
<dbReference type="RefSeq" id="XP_068369761.1">
    <property type="nucleotide sequence ID" value="XM_068496998.1"/>
</dbReference>
<dbReference type="InterPro" id="IPR036322">
    <property type="entry name" value="WD40_repeat_dom_sf"/>
</dbReference>
<dbReference type="EMBL" id="MLAK01000089">
    <property type="protein sequence ID" value="OHT16625.1"/>
    <property type="molecule type" value="Genomic_DNA"/>
</dbReference>
<dbReference type="AlphaFoldDB" id="A0A1J4KZE1"/>
<dbReference type="InterPro" id="IPR039694">
    <property type="entry name" value="WDR11"/>
</dbReference>
<dbReference type="PANTHER" id="PTHR14593:SF5">
    <property type="entry name" value="WD REPEAT-CONTAINING PROTEIN 11"/>
    <property type="match status" value="1"/>
</dbReference>
<proteinExistence type="predicted"/>
<dbReference type="Proteomes" id="UP000179807">
    <property type="component" value="Unassembled WGS sequence"/>
</dbReference>
<keyword evidence="2" id="KW-1185">Reference proteome</keyword>
<dbReference type="SUPFAM" id="SSF101898">
    <property type="entry name" value="NHL repeat"/>
    <property type="match status" value="1"/>
</dbReference>
<name>A0A1J4KZE1_9EUKA</name>
<dbReference type="GeneID" id="94831702"/>
<evidence type="ECO:0000313" key="1">
    <source>
        <dbReference type="EMBL" id="OHT16625.1"/>
    </source>
</evidence>
<dbReference type="PANTHER" id="PTHR14593">
    <property type="entry name" value="WD REPEAT-CONTAINING PROTEIN 11"/>
    <property type="match status" value="1"/>
</dbReference>
<dbReference type="GO" id="GO:0005737">
    <property type="term" value="C:cytoplasm"/>
    <property type="evidence" value="ECO:0007669"/>
    <property type="project" value="TreeGrafter"/>
</dbReference>
<sequence>MENLEKHDVFAFHLTQENFRSVSWGPNNLLAVATENIVTIYQCVNNELVAFRRISRHKALITSLCWNFPSVEFNQNNSFDIFLAVGDQAGNCLVYEIFSLTRRAGISADQSNSISIIDLKFSLNDPSTLFILTSQPSLISVAVGTNTSLQEAKTSSVFIHGLSFLTLNINLLWTHPLESQYHMISLDLYNHNTILISSKKLDYFALKIDNTIKNNPKNTLSSVLRFPIDDTSKLLSCEFFPFRPNTVLLLTEHSLYIYNLFNLSISIIISDSLHTFCLTKGIFSHQNSENFWLATIDGTISQYEIDEENDCWINRNCISSVKSQILTVASDFYHPSRICVVYSCGRITIVQNHDQINQQYDQINQNRKIIEKNRLFVSFSQPGLNEILSWHVFNRQLAVLSNNGYVTIFIDNKKLRFQVNDSQSTILSFYNSHQIIVNGSKLHLIDLETREIKHIDKNIPKDKIVSKMILKDDIIAYLPSPSTLELYTINGSSLIKDFAYPIKLFCPCSTDKEKWALLLSKSNDNTNEALYTLTIIGFPTPKNYEIDSSLGSIVSISFSDNWVYFATSRSIIQQFDITNGAKKNVVYSLVSMRSISIYKNYLIAVDMSNSCSILSLSDMKIVSTKILKGKELQILNDECCLLLSGKSVIKLYKFPSLENHFIDYSFNQKDNQFSLKFQCCRTSDDFEKVAFEIGDINFVQFLQNAKRKSNTILPALYSLTHEKVVSNERCVCASTKNSISYIDDYIEYLILTGQREKSAKVALSTINKQNILLAHACFSPNYEAVQRIMEIIPIDGSEKVLTLLLCIADRIQDASQLALKLNDTLTIIRFTKLMINDEKMENEIIKKFKSCKRSYTAMAYIQDYHATISVLAHLKEISKAKAYLTFIEEKKQNVEKSSIDDDFPPFEETKKWIDSEWANILQKDLFV</sequence>
<organism evidence="1 2">
    <name type="scientific">Tritrichomonas foetus</name>
    <dbReference type="NCBI Taxonomy" id="1144522"/>
    <lineage>
        <taxon>Eukaryota</taxon>
        <taxon>Metamonada</taxon>
        <taxon>Parabasalia</taxon>
        <taxon>Tritrichomonadida</taxon>
        <taxon>Tritrichomonadidae</taxon>
        <taxon>Tritrichomonas</taxon>
    </lineage>
</organism>
<evidence type="ECO:0000313" key="2">
    <source>
        <dbReference type="Proteomes" id="UP000179807"/>
    </source>
</evidence>